<evidence type="ECO:0000256" key="1">
    <source>
        <dbReference type="SAM" id="Phobius"/>
    </source>
</evidence>
<dbReference type="Proteomes" id="UP001203665">
    <property type="component" value="Unassembled WGS sequence"/>
</dbReference>
<reference evidence="2" key="1">
    <citation type="submission" date="2022-06" db="EMBL/GenBank/DDBJ databases">
        <title>Alkalicoccobacillus porphyridii sp. nov., isolated from a marine red alga, Porphyridium purpureum and reclassification of Shouchella plakortidis and Shouchella gibsonii as Alkalicoccobacillus plakortidis comb. nov. and Alkalicoccobacillus gibsonii comb. nov.</title>
        <authorList>
            <person name="Kim K.H."/>
            <person name="Lee J.K."/>
            <person name="Han D.M."/>
            <person name="Baek J.H."/>
            <person name="Jeon C.O."/>
        </authorList>
    </citation>
    <scope>NUCLEOTIDE SEQUENCE</scope>
    <source>
        <strain evidence="2">DSM 19153</strain>
    </source>
</reference>
<keyword evidence="1" id="KW-0812">Transmembrane</keyword>
<dbReference type="EMBL" id="JAMQJY010000001">
    <property type="protein sequence ID" value="MCM2676379.1"/>
    <property type="molecule type" value="Genomic_DNA"/>
</dbReference>
<keyword evidence="1" id="KW-0472">Membrane</keyword>
<protein>
    <submittedName>
        <fullName evidence="2">Uncharacterized protein</fullName>
    </submittedName>
</protein>
<dbReference type="RefSeq" id="WP_251608439.1">
    <property type="nucleotide sequence ID" value="NZ_JAMQJY010000001.1"/>
</dbReference>
<accession>A0ABT0XMB9</accession>
<feature type="transmembrane region" description="Helical" evidence="1">
    <location>
        <begin position="14"/>
        <end position="36"/>
    </location>
</feature>
<keyword evidence="3" id="KW-1185">Reference proteome</keyword>
<keyword evidence="1" id="KW-1133">Transmembrane helix</keyword>
<evidence type="ECO:0000313" key="3">
    <source>
        <dbReference type="Proteomes" id="UP001203665"/>
    </source>
</evidence>
<evidence type="ECO:0000313" key="2">
    <source>
        <dbReference type="EMBL" id="MCM2676379.1"/>
    </source>
</evidence>
<comment type="caution">
    <text evidence="2">The sequence shown here is derived from an EMBL/GenBank/DDBJ whole genome shotgun (WGS) entry which is preliminary data.</text>
</comment>
<sequence>MIDVLGKQFRLDKIIFSILFLMSTGVICLNLVYALAFGTDLVNMNMGIDVALIIYSGFNLFKRQD</sequence>
<organism evidence="2 3">
    <name type="scientific">Alkalicoccobacillus plakortidis</name>
    <dbReference type="NCBI Taxonomy" id="444060"/>
    <lineage>
        <taxon>Bacteria</taxon>
        <taxon>Bacillati</taxon>
        <taxon>Bacillota</taxon>
        <taxon>Bacilli</taxon>
        <taxon>Bacillales</taxon>
        <taxon>Bacillaceae</taxon>
        <taxon>Alkalicoccobacillus</taxon>
    </lineage>
</organism>
<name>A0ABT0XMB9_9BACI</name>
<proteinExistence type="predicted"/>
<gene>
    <name evidence="2" type="ORF">NDM98_13350</name>
</gene>